<gene>
    <name evidence="2" type="ORF">AVDCRST_MAG56-673</name>
</gene>
<name>A0A6J4HC70_9SPHI</name>
<proteinExistence type="predicted"/>
<protein>
    <submittedName>
        <fullName evidence="2">Uncharacterized protein</fullName>
    </submittedName>
</protein>
<sequence>MQGKRLATGTESPEYKQAPIPIQGTRSPRTEIAFYASRWSGT</sequence>
<feature type="region of interest" description="Disordered" evidence="1">
    <location>
        <begin position="1"/>
        <end position="28"/>
    </location>
</feature>
<reference evidence="2" key="1">
    <citation type="submission" date="2020-02" db="EMBL/GenBank/DDBJ databases">
        <authorList>
            <person name="Meier V. D."/>
        </authorList>
    </citation>
    <scope>NUCLEOTIDE SEQUENCE</scope>
    <source>
        <strain evidence="2">AVDCRST_MAG56</strain>
    </source>
</reference>
<evidence type="ECO:0000256" key="1">
    <source>
        <dbReference type="SAM" id="MobiDB-lite"/>
    </source>
</evidence>
<dbReference type="AlphaFoldDB" id="A0A6J4HC70"/>
<accession>A0A6J4HC70</accession>
<organism evidence="2">
    <name type="scientific">uncultured Cytophagales bacterium</name>
    <dbReference type="NCBI Taxonomy" id="158755"/>
    <lineage>
        <taxon>Bacteria</taxon>
        <taxon>Pseudomonadati</taxon>
        <taxon>Bacteroidota</taxon>
        <taxon>Sphingobacteriia</taxon>
        <taxon>Sphingobacteriales</taxon>
        <taxon>environmental samples</taxon>
    </lineage>
</organism>
<dbReference type="EMBL" id="CADCTQ010000033">
    <property type="protein sequence ID" value="CAA9219568.1"/>
    <property type="molecule type" value="Genomic_DNA"/>
</dbReference>
<evidence type="ECO:0000313" key="2">
    <source>
        <dbReference type="EMBL" id="CAA9219568.1"/>
    </source>
</evidence>